<accession>A0A5N5H884</accession>
<proteinExistence type="predicted"/>
<dbReference type="EMBL" id="SMOL01000171">
    <property type="protein sequence ID" value="KAB2623838.1"/>
    <property type="molecule type" value="Genomic_DNA"/>
</dbReference>
<comment type="caution">
    <text evidence="1">The sequence shown here is derived from an EMBL/GenBank/DDBJ whole genome shotgun (WGS) entry which is preliminary data.</text>
</comment>
<organism evidence="1 2">
    <name type="scientific">Pyrus ussuriensis x Pyrus communis</name>
    <dbReference type="NCBI Taxonomy" id="2448454"/>
    <lineage>
        <taxon>Eukaryota</taxon>
        <taxon>Viridiplantae</taxon>
        <taxon>Streptophyta</taxon>
        <taxon>Embryophyta</taxon>
        <taxon>Tracheophyta</taxon>
        <taxon>Spermatophyta</taxon>
        <taxon>Magnoliopsida</taxon>
        <taxon>eudicotyledons</taxon>
        <taxon>Gunneridae</taxon>
        <taxon>Pentapetalae</taxon>
        <taxon>rosids</taxon>
        <taxon>fabids</taxon>
        <taxon>Rosales</taxon>
        <taxon>Rosaceae</taxon>
        <taxon>Amygdaloideae</taxon>
        <taxon>Maleae</taxon>
        <taxon>Pyrus</taxon>
    </lineage>
</organism>
<reference evidence="1 2" key="2">
    <citation type="submission" date="2019-11" db="EMBL/GenBank/DDBJ databases">
        <title>A de novo genome assembly of a pear dwarfing rootstock.</title>
        <authorList>
            <person name="Wang F."/>
            <person name="Wang J."/>
            <person name="Li S."/>
            <person name="Zhang Y."/>
            <person name="Fang M."/>
            <person name="Ma L."/>
            <person name="Zhao Y."/>
            <person name="Jiang S."/>
        </authorList>
    </citation>
    <scope>NUCLEOTIDE SEQUENCE [LARGE SCALE GENOMIC DNA]</scope>
    <source>
        <strain evidence="1">S2</strain>
        <tissue evidence="1">Leaf</tissue>
    </source>
</reference>
<dbReference type="OrthoDB" id="696358at2759"/>
<gene>
    <name evidence="1" type="ORF">D8674_040986</name>
</gene>
<evidence type="ECO:0000313" key="1">
    <source>
        <dbReference type="EMBL" id="KAB2623838.1"/>
    </source>
</evidence>
<keyword evidence="2" id="KW-1185">Reference proteome</keyword>
<reference evidence="1 2" key="1">
    <citation type="submission" date="2019-09" db="EMBL/GenBank/DDBJ databases">
        <authorList>
            <person name="Ou C."/>
        </authorList>
    </citation>
    <scope>NUCLEOTIDE SEQUENCE [LARGE SCALE GENOMIC DNA]</scope>
    <source>
        <strain evidence="1">S2</strain>
        <tissue evidence="1">Leaf</tissue>
    </source>
</reference>
<protein>
    <submittedName>
        <fullName evidence="1">Uncharacterized protein</fullName>
    </submittedName>
</protein>
<name>A0A5N5H884_9ROSA</name>
<dbReference type="AlphaFoldDB" id="A0A5N5H884"/>
<sequence length="86" mass="9187">MVEFHPLCVKNPQTDGWLRTCSCGHQLVIRPLSIVSATNSCGKIADSPATKSGLITQKNGSLLFASPQPNSIRCCAVTTAKLPKFT</sequence>
<dbReference type="Proteomes" id="UP000327157">
    <property type="component" value="Unassembled WGS sequence"/>
</dbReference>
<evidence type="ECO:0000313" key="2">
    <source>
        <dbReference type="Proteomes" id="UP000327157"/>
    </source>
</evidence>